<evidence type="ECO:0000313" key="2">
    <source>
        <dbReference type="Proteomes" id="UP000526033"/>
    </source>
</evidence>
<sequence>MEVIDDRNFLTKLCGEKKPEDCGITSLEEINNTLENLIPPFSKRGTEIDEFCVLSVDSITDFEGIVKIISLNIIPPGKKILTRARRHIVIADVLPRVVVPIILRVENESYILLAGQNRVTLGGKYTIEVYRGSVPHNTDENNYGKTLVNRKLNLIDDLFDLIEVRNLGTYWNNSGNSGTSSPIQALFYVSKKNITLSDLKKQLKVNYKYDADPISGPPLPLNSPILKKLSEVLERLSDVTDLTTNNEAYINDLFSITALAALKESLIKKPLPF</sequence>
<proteinExistence type="predicted"/>
<gene>
    <name evidence="1" type="ORF">GYA27_03740</name>
</gene>
<accession>A0A7X9DL97</accession>
<dbReference type="AlphaFoldDB" id="A0A7X9DL97"/>
<name>A0A7X9DL97_UNCKA</name>
<protein>
    <recommendedName>
        <fullName evidence="3">ParB/Sulfiredoxin domain-containing protein</fullName>
    </recommendedName>
</protein>
<comment type="caution">
    <text evidence="1">The sequence shown here is derived from an EMBL/GenBank/DDBJ whole genome shotgun (WGS) entry which is preliminary data.</text>
</comment>
<reference evidence="1 2" key="1">
    <citation type="journal article" date="2020" name="Biotechnol. Biofuels">
        <title>New insights from the biogas microbiome by comprehensive genome-resolved metagenomics of nearly 1600 species originating from multiple anaerobic digesters.</title>
        <authorList>
            <person name="Campanaro S."/>
            <person name="Treu L."/>
            <person name="Rodriguez-R L.M."/>
            <person name="Kovalovszki A."/>
            <person name="Ziels R.M."/>
            <person name="Maus I."/>
            <person name="Zhu X."/>
            <person name="Kougias P.G."/>
            <person name="Basile A."/>
            <person name="Luo G."/>
            <person name="Schluter A."/>
            <person name="Konstantinidis K.T."/>
            <person name="Angelidaki I."/>
        </authorList>
    </citation>
    <scope>NUCLEOTIDE SEQUENCE [LARGE SCALE GENOMIC DNA]</scope>
    <source>
        <strain evidence="1">AS27yjCOA_165</strain>
    </source>
</reference>
<dbReference type="Proteomes" id="UP000526033">
    <property type="component" value="Unassembled WGS sequence"/>
</dbReference>
<organism evidence="1 2">
    <name type="scientific">candidate division WWE3 bacterium</name>
    <dbReference type="NCBI Taxonomy" id="2053526"/>
    <lineage>
        <taxon>Bacteria</taxon>
        <taxon>Katanobacteria</taxon>
    </lineage>
</organism>
<evidence type="ECO:0000313" key="1">
    <source>
        <dbReference type="EMBL" id="NMB70285.1"/>
    </source>
</evidence>
<dbReference type="EMBL" id="JAAZNL010000046">
    <property type="protein sequence ID" value="NMB70285.1"/>
    <property type="molecule type" value="Genomic_DNA"/>
</dbReference>
<evidence type="ECO:0008006" key="3">
    <source>
        <dbReference type="Google" id="ProtNLM"/>
    </source>
</evidence>